<dbReference type="SUPFAM" id="SSF53474">
    <property type="entry name" value="alpha/beta-Hydrolases"/>
    <property type="match status" value="1"/>
</dbReference>
<dbReference type="Gene3D" id="3.40.50.1820">
    <property type="entry name" value="alpha/beta hydrolase"/>
    <property type="match status" value="1"/>
</dbReference>
<dbReference type="Proteomes" id="UP001248581">
    <property type="component" value="Chromosome"/>
</dbReference>
<feature type="domain" description="Serine aminopeptidase S33" evidence="1">
    <location>
        <begin position="68"/>
        <end position="197"/>
    </location>
</feature>
<organism evidence="2 3">
    <name type="scientific">Thalassotalea nanhaiensis</name>
    <dbReference type="NCBI Taxonomy" id="3065648"/>
    <lineage>
        <taxon>Bacteria</taxon>
        <taxon>Pseudomonadati</taxon>
        <taxon>Pseudomonadota</taxon>
        <taxon>Gammaproteobacteria</taxon>
        <taxon>Alteromonadales</taxon>
        <taxon>Colwelliaceae</taxon>
        <taxon>Thalassotalea</taxon>
    </lineage>
</organism>
<reference evidence="3" key="1">
    <citation type="submission" date="2023-09" db="EMBL/GenBank/DDBJ databases">
        <authorList>
            <person name="Li S."/>
            <person name="Li X."/>
            <person name="Zhang C."/>
            <person name="Zhao Z."/>
        </authorList>
    </citation>
    <scope>NUCLEOTIDE SEQUENCE [LARGE SCALE GENOMIC DNA]</scope>
    <source>
        <strain evidence="3">SQ345</strain>
    </source>
</reference>
<keyword evidence="2" id="KW-0378">Hydrolase</keyword>
<dbReference type="Pfam" id="PF12146">
    <property type="entry name" value="Hydrolase_4"/>
    <property type="match status" value="1"/>
</dbReference>
<dbReference type="PANTHER" id="PTHR12277">
    <property type="entry name" value="ALPHA/BETA HYDROLASE DOMAIN-CONTAINING PROTEIN"/>
    <property type="match status" value="1"/>
</dbReference>
<keyword evidence="3" id="KW-1185">Reference proteome</keyword>
<accession>A0ABY9TML7</accession>
<dbReference type="GO" id="GO:0016787">
    <property type="term" value="F:hydrolase activity"/>
    <property type="evidence" value="ECO:0007669"/>
    <property type="project" value="UniProtKB-KW"/>
</dbReference>
<protein>
    <submittedName>
        <fullName evidence="2">Alpha/beta hydrolase</fullName>
    </submittedName>
</protein>
<dbReference type="InterPro" id="IPR029058">
    <property type="entry name" value="AB_hydrolase_fold"/>
</dbReference>
<sequence>MVSSKISKFILFAAAIFISGCQGLLFYPSKEMVRTPADVDLTYDDIYLESADGTKLNAWFLTVDEEVEVKGSVYFLHGNAQNISQHLASVYWLPKQGYQVFLLDYRGYGNSEGTPVLSDVLTDINAGFEFIVNHPKTQNKPLYLLGQSLGASMSGYLAGSQPQMRDKFSAVILDAAFTSYADASQSVASQSWITWLFQYPVAWSMPDNYDLIDVVDKISPTPLLIIHGKQDNIIPYQHSQTLLAKAKQPKALLSYNGGHIATFTDEGNQQLLVEFMQRYQKAKISNK</sequence>
<gene>
    <name evidence="2" type="ORF">RI845_07490</name>
</gene>
<dbReference type="InterPro" id="IPR022742">
    <property type="entry name" value="Hydrolase_4"/>
</dbReference>
<dbReference type="PANTHER" id="PTHR12277:SF81">
    <property type="entry name" value="PROTEIN ABHD13"/>
    <property type="match status" value="1"/>
</dbReference>
<evidence type="ECO:0000313" key="3">
    <source>
        <dbReference type="Proteomes" id="UP001248581"/>
    </source>
</evidence>
<dbReference type="EMBL" id="CP134146">
    <property type="protein sequence ID" value="WNC69971.1"/>
    <property type="molecule type" value="Genomic_DNA"/>
</dbReference>
<dbReference type="PROSITE" id="PS51257">
    <property type="entry name" value="PROKAR_LIPOPROTEIN"/>
    <property type="match status" value="1"/>
</dbReference>
<dbReference type="RefSeq" id="WP_348389113.1">
    <property type="nucleotide sequence ID" value="NZ_CP134146.1"/>
</dbReference>
<evidence type="ECO:0000313" key="2">
    <source>
        <dbReference type="EMBL" id="WNC69971.1"/>
    </source>
</evidence>
<evidence type="ECO:0000259" key="1">
    <source>
        <dbReference type="Pfam" id="PF12146"/>
    </source>
</evidence>
<name>A0ABY9TML7_9GAMM</name>
<proteinExistence type="predicted"/>